<accession>L1IPV4</accession>
<reference evidence="2 4" key="1">
    <citation type="journal article" date="2012" name="Nature">
        <title>Algal genomes reveal evolutionary mosaicism and the fate of nucleomorphs.</title>
        <authorList>
            <consortium name="DOE Joint Genome Institute"/>
            <person name="Curtis B.A."/>
            <person name="Tanifuji G."/>
            <person name="Burki F."/>
            <person name="Gruber A."/>
            <person name="Irimia M."/>
            <person name="Maruyama S."/>
            <person name="Arias M.C."/>
            <person name="Ball S.G."/>
            <person name="Gile G.H."/>
            <person name="Hirakawa Y."/>
            <person name="Hopkins J.F."/>
            <person name="Kuo A."/>
            <person name="Rensing S.A."/>
            <person name="Schmutz J."/>
            <person name="Symeonidi A."/>
            <person name="Elias M."/>
            <person name="Eveleigh R.J."/>
            <person name="Herman E.K."/>
            <person name="Klute M.J."/>
            <person name="Nakayama T."/>
            <person name="Obornik M."/>
            <person name="Reyes-Prieto A."/>
            <person name="Armbrust E.V."/>
            <person name="Aves S.J."/>
            <person name="Beiko R.G."/>
            <person name="Coutinho P."/>
            <person name="Dacks J.B."/>
            <person name="Durnford D.G."/>
            <person name="Fast N.M."/>
            <person name="Green B.R."/>
            <person name="Grisdale C.J."/>
            <person name="Hempel F."/>
            <person name="Henrissat B."/>
            <person name="Hoppner M.P."/>
            <person name="Ishida K."/>
            <person name="Kim E."/>
            <person name="Koreny L."/>
            <person name="Kroth P.G."/>
            <person name="Liu Y."/>
            <person name="Malik S.B."/>
            <person name="Maier U.G."/>
            <person name="McRose D."/>
            <person name="Mock T."/>
            <person name="Neilson J.A."/>
            <person name="Onodera N.T."/>
            <person name="Poole A.M."/>
            <person name="Pritham E.J."/>
            <person name="Richards T.A."/>
            <person name="Rocap G."/>
            <person name="Roy S.W."/>
            <person name="Sarai C."/>
            <person name="Schaack S."/>
            <person name="Shirato S."/>
            <person name="Slamovits C.H."/>
            <person name="Spencer D.F."/>
            <person name="Suzuki S."/>
            <person name="Worden A.Z."/>
            <person name="Zauner S."/>
            <person name="Barry K."/>
            <person name="Bell C."/>
            <person name="Bharti A.K."/>
            <person name="Crow J.A."/>
            <person name="Grimwood J."/>
            <person name="Kramer R."/>
            <person name="Lindquist E."/>
            <person name="Lucas S."/>
            <person name="Salamov A."/>
            <person name="McFadden G.I."/>
            <person name="Lane C.E."/>
            <person name="Keeling P.J."/>
            <person name="Gray M.W."/>
            <person name="Grigoriev I.V."/>
            <person name="Archibald J.M."/>
        </authorList>
    </citation>
    <scope>NUCLEOTIDE SEQUENCE</scope>
    <source>
        <strain evidence="2 4">CCMP2712</strain>
    </source>
</reference>
<dbReference type="HOGENOM" id="CLU_2504736_0_0_1"/>
<dbReference type="KEGG" id="gtt:GUITHDRAFT_154825"/>
<dbReference type="GeneID" id="17294660"/>
<dbReference type="RefSeq" id="XP_005824904.1">
    <property type="nucleotide sequence ID" value="XM_005824847.1"/>
</dbReference>
<evidence type="ECO:0000313" key="2">
    <source>
        <dbReference type="EMBL" id="EKX37924.1"/>
    </source>
</evidence>
<evidence type="ECO:0000313" key="4">
    <source>
        <dbReference type="Proteomes" id="UP000011087"/>
    </source>
</evidence>
<feature type="non-terminal residue" evidence="2">
    <location>
        <position position="86"/>
    </location>
</feature>
<dbReference type="AlphaFoldDB" id="L1IPV4"/>
<feature type="compositionally biased region" description="Low complexity" evidence="1">
    <location>
        <begin position="1"/>
        <end position="15"/>
    </location>
</feature>
<dbReference type="PaxDb" id="55529-EKX37924"/>
<name>L1IPV4_GUITC</name>
<organism evidence="2">
    <name type="scientific">Guillardia theta (strain CCMP2712)</name>
    <name type="common">Cryptophyte</name>
    <dbReference type="NCBI Taxonomy" id="905079"/>
    <lineage>
        <taxon>Eukaryota</taxon>
        <taxon>Cryptophyceae</taxon>
        <taxon>Pyrenomonadales</taxon>
        <taxon>Geminigeraceae</taxon>
        <taxon>Guillardia</taxon>
    </lineage>
</organism>
<dbReference type="Proteomes" id="UP000011087">
    <property type="component" value="Unassembled WGS sequence"/>
</dbReference>
<feature type="compositionally biased region" description="Polar residues" evidence="1">
    <location>
        <begin position="46"/>
        <end position="58"/>
    </location>
</feature>
<gene>
    <name evidence="2" type="ORF">GUITHDRAFT_154825</name>
</gene>
<reference evidence="4" key="2">
    <citation type="submission" date="2012-11" db="EMBL/GenBank/DDBJ databases">
        <authorList>
            <person name="Kuo A."/>
            <person name="Curtis B.A."/>
            <person name="Tanifuji G."/>
            <person name="Burki F."/>
            <person name="Gruber A."/>
            <person name="Irimia M."/>
            <person name="Maruyama S."/>
            <person name="Arias M.C."/>
            <person name="Ball S.G."/>
            <person name="Gile G.H."/>
            <person name="Hirakawa Y."/>
            <person name="Hopkins J.F."/>
            <person name="Rensing S.A."/>
            <person name="Schmutz J."/>
            <person name="Symeonidi A."/>
            <person name="Elias M."/>
            <person name="Eveleigh R.J."/>
            <person name="Herman E.K."/>
            <person name="Klute M.J."/>
            <person name="Nakayama T."/>
            <person name="Obornik M."/>
            <person name="Reyes-Prieto A."/>
            <person name="Armbrust E.V."/>
            <person name="Aves S.J."/>
            <person name="Beiko R.G."/>
            <person name="Coutinho P."/>
            <person name="Dacks J.B."/>
            <person name="Durnford D.G."/>
            <person name="Fast N.M."/>
            <person name="Green B.R."/>
            <person name="Grisdale C."/>
            <person name="Hempe F."/>
            <person name="Henrissat B."/>
            <person name="Hoppner M.P."/>
            <person name="Ishida K.-I."/>
            <person name="Kim E."/>
            <person name="Koreny L."/>
            <person name="Kroth P.G."/>
            <person name="Liu Y."/>
            <person name="Malik S.-B."/>
            <person name="Maier U.G."/>
            <person name="McRose D."/>
            <person name="Mock T."/>
            <person name="Neilson J.A."/>
            <person name="Onodera N.T."/>
            <person name="Poole A.M."/>
            <person name="Pritham E.J."/>
            <person name="Richards T.A."/>
            <person name="Rocap G."/>
            <person name="Roy S.W."/>
            <person name="Sarai C."/>
            <person name="Schaack S."/>
            <person name="Shirato S."/>
            <person name="Slamovits C.H."/>
            <person name="Spencer D.F."/>
            <person name="Suzuki S."/>
            <person name="Worden A.Z."/>
            <person name="Zauner S."/>
            <person name="Barry K."/>
            <person name="Bell C."/>
            <person name="Bharti A.K."/>
            <person name="Crow J.A."/>
            <person name="Grimwood J."/>
            <person name="Kramer R."/>
            <person name="Lindquist E."/>
            <person name="Lucas S."/>
            <person name="Salamov A."/>
            <person name="McFadden G.I."/>
            <person name="Lane C.E."/>
            <person name="Keeling P.J."/>
            <person name="Gray M.W."/>
            <person name="Grigoriev I.V."/>
            <person name="Archibald J.M."/>
        </authorList>
    </citation>
    <scope>NUCLEOTIDE SEQUENCE</scope>
    <source>
        <strain evidence="4">CCMP2712</strain>
    </source>
</reference>
<feature type="region of interest" description="Disordered" evidence="1">
    <location>
        <begin position="1"/>
        <end position="86"/>
    </location>
</feature>
<evidence type="ECO:0000313" key="3">
    <source>
        <dbReference type="EnsemblProtists" id="EKX37924"/>
    </source>
</evidence>
<dbReference type="EMBL" id="JH993053">
    <property type="protein sequence ID" value="EKX37924.1"/>
    <property type="molecule type" value="Genomic_DNA"/>
</dbReference>
<keyword evidence="4" id="KW-1185">Reference proteome</keyword>
<proteinExistence type="predicted"/>
<evidence type="ECO:0000256" key="1">
    <source>
        <dbReference type="SAM" id="MobiDB-lite"/>
    </source>
</evidence>
<reference evidence="3" key="3">
    <citation type="submission" date="2016-03" db="UniProtKB">
        <authorList>
            <consortium name="EnsemblProtists"/>
        </authorList>
    </citation>
    <scope>IDENTIFICATION</scope>
</reference>
<protein>
    <submittedName>
        <fullName evidence="2 3">Uncharacterized protein</fullName>
    </submittedName>
</protein>
<sequence length="86" mass="8711">MARGIAIAAGPAAGARPPPGGHCRTVSFGVKGLGGEPRGRPASEPGASQTQDSVTESRSPPPRPCLSHSYASLKPTVRYSSSKGNK</sequence>
<dbReference type="EnsemblProtists" id="EKX37924">
    <property type="protein sequence ID" value="EKX37924"/>
    <property type="gene ID" value="GUITHDRAFT_154825"/>
</dbReference>